<name>A0A7J7JY94_BUGNE</name>
<evidence type="ECO:0000313" key="3">
    <source>
        <dbReference type="Proteomes" id="UP000593567"/>
    </source>
</evidence>
<dbReference type="Proteomes" id="UP000593567">
    <property type="component" value="Unassembled WGS sequence"/>
</dbReference>
<organism evidence="2 3">
    <name type="scientific">Bugula neritina</name>
    <name type="common">Brown bryozoan</name>
    <name type="synonym">Sertularia neritina</name>
    <dbReference type="NCBI Taxonomy" id="10212"/>
    <lineage>
        <taxon>Eukaryota</taxon>
        <taxon>Metazoa</taxon>
        <taxon>Spiralia</taxon>
        <taxon>Lophotrochozoa</taxon>
        <taxon>Bryozoa</taxon>
        <taxon>Gymnolaemata</taxon>
        <taxon>Cheilostomatida</taxon>
        <taxon>Flustrina</taxon>
        <taxon>Buguloidea</taxon>
        <taxon>Bugulidae</taxon>
        <taxon>Bugula</taxon>
    </lineage>
</organism>
<dbReference type="InterPro" id="IPR048863">
    <property type="entry name" value="BRR2_plug"/>
</dbReference>
<dbReference type="AlphaFoldDB" id="A0A7J7JY94"/>
<gene>
    <name evidence="2" type="ORF">EB796_010799</name>
</gene>
<accession>A0A7J7JY94</accession>
<dbReference type="OrthoDB" id="5575at2759"/>
<feature type="domain" description="Pre-mRNA-splicing helicase BRR2-like plug" evidence="1">
    <location>
        <begin position="109"/>
        <end position="175"/>
    </location>
</feature>
<keyword evidence="3" id="KW-1185">Reference proteome</keyword>
<proteinExistence type="predicted"/>
<evidence type="ECO:0000259" key="1">
    <source>
        <dbReference type="Pfam" id="PF21188"/>
    </source>
</evidence>
<dbReference type="Pfam" id="PF21188">
    <property type="entry name" value="BRR2_plug"/>
    <property type="match status" value="1"/>
</dbReference>
<dbReference type="EMBL" id="VXIV02001658">
    <property type="protein sequence ID" value="KAF6030913.1"/>
    <property type="molecule type" value="Genomic_DNA"/>
</dbReference>
<evidence type="ECO:0000313" key="2">
    <source>
        <dbReference type="EMBL" id="KAF6030913.1"/>
    </source>
</evidence>
<protein>
    <submittedName>
        <fullName evidence="2">SNRNP200</fullName>
    </submittedName>
</protein>
<reference evidence="2" key="1">
    <citation type="submission" date="2020-06" db="EMBL/GenBank/DDBJ databases">
        <title>Draft genome of Bugula neritina, a colonial animal packing powerful symbionts and potential medicines.</title>
        <authorList>
            <person name="Rayko M."/>
        </authorList>
    </citation>
    <scope>NUCLEOTIDE SEQUENCE [LARGE SCALE GENOMIC DNA]</scope>
    <source>
        <strain evidence="2">Kwan_BN1</strain>
    </source>
</reference>
<sequence length="201" mass="22535">MADAAARQLQYEYKANSNLVLTADRSLSSRRDKDEATGEVLSLQGHIRGTRMGDRALRTKPSMMTEKSAKRKKRDDARYDMAKMKGQTLLSEGIEDMVGIMYRPKTQETRSTYEVLLSAIQASLGDQPRDILCGAADEVLIVLKNDRLRDKERKKEIEGLLGPVAEERFALLVNLGKKISDWGSHEDKGQGGKVKVKVRLL</sequence>
<comment type="caution">
    <text evidence="2">The sequence shown here is derived from an EMBL/GenBank/DDBJ whole genome shotgun (WGS) entry which is preliminary data.</text>
</comment>